<accession>A0A9D1PJQ7</accession>
<comment type="caution">
    <text evidence="1">The sequence shown here is derived from an EMBL/GenBank/DDBJ whole genome shotgun (WGS) entry which is preliminary data.</text>
</comment>
<evidence type="ECO:0000313" key="2">
    <source>
        <dbReference type="Proteomes" id="UP000886808"/>
    </source>
</evidence>
<dbReference type="InterPro" id="IPR014054">
    <property type="entry name" value="Phage_regulatory_Rha"/>
</dbReference>
<dbReference type="Proteomes" id="UP000886808">
    <property type="component" value="Unassembled WGS sequence"/>
</dbReference>
<sequence>MIEMVFLSPNIKEPFTTSDVIAEATGNNYRSVQRIIEKQKHRLETFGRVRFEITPFVTNGGIQNKKVYHLNEQQATLLITFLKNTDVVADFKVELVRQFYAMRLELYKVQMAKATRKPVRASMTDAIKALPESPHKHFKYAQFTDLAYKLALGKTARQLRKERGVEKQANMSNYMTSEEITLVSEIENKIGVLIEIGMSYQEIKDKLFSFNRIS</sequence>
<name>A0A9D1PJQ7_9FIRM</name>
<dbReference type="EMBL" id="DXIE01000056">
    <property type="protein sequence ID" value="HIV63010.1"/>
    <property type="molecule type" value="Genomic_DNA"/>
</dbReference>
<dbReference type="Pfam" id="PF09669">
    <property type="entry name" value="Phage_pRha"/>
    <property type="match status" value="1"/>
</dbReference>
<gene>
    <name evidence="1" type="ORF">H9746_09285</name>
</gene>
<organism evidence="1 2">
    <name type="scientific">Candidatus Butyricicoccus avistercoris</name>
    <dbReference type="NCBI Taxonomy" id="2838518"/>
    <lineage>
        <taxon>Bacteria</taxon>
        <taxon>Bacillati</taxon>
        <taxon>Bacillota</taxon>
        <taxon>Clostridia</taxon>
        <taxon>Eubacteriales</taxon>
        <taxon>Butyricicoccaceae</taxon>
        <taxon>Butyricicoccus</taxon>
    </lineage>
</organism>
<reference evidence="1" key="1">
    <citation type="journal article" date="2021" name="PeerJ">
        <title>Extensive microbial diversity within the chicken gut microbiome revealed by metagenomics and culture.</title>
        <authorList>
            <person name="Gilroy R."/>
            <person name="Ravi A."/>
            <person name="Getino M."/>
            <person name="Pursley I."/>
            <person name="Horton D.L."/>
            <person name="Alikhan N.F."/>
            <person name="Baker D."/>
            <person name="Gharbi K."/>
            <person name="Hall N."/>
            <person name="Watson M."/>
            <person name="Adriaenssens E.M."/>
            <person name="Foster-Nyarko E."/>
            <person name="Jarju S."/>
            <person name="Secka A."/>
            <person name="Antonio M."/>
            <person name="Oren A."/>
            <person name="Chaudhuri R.R."/>
            <person name="La Ragione R."/>
            <person name="Hildebrand F."/>
            <person name="Pallen M.J."/>
        </authorList>
    </citation>
    <scope>NUCLEOTIDE SEQUENCE</scope>
    <source>
        <strain evidence="1">CHK193-4272</strain>
    </source>
</reference>
<dbReference type="AlphaFoldDB" id="A0A9D1PJQ7"/>
<protein>
    <submittedName>
        <fullName evidence="1">Rha family transcriptional regulator</fullName>
    </submittedName>
</protein>
<reference evidence="1" key="2">
    <citation type="submission" date="2021-04" db="EMBL/GenBank/DDBJ databases">
        <authorList>
            <person name="Gilroy R."/>
        </authorList>
    </citation>
    <scope>NUCLEOTIDE SEQUENCE</scope>
    <source>
        <strain evidence="1">CHK193-4272</strain>
    </source>
</reference>
<evidence type="ECO:0000313" key="1">
    <source>
        <dbReference type="EMBL" id="HIV63010.1"/>
    </source>
</evidence>
<proteinExistence type="predicted"/>